<feature type="compositionally biased region" description="Low complexity" evidence="1">
    <location>
        <begin position="1632"/>
        <end position="1654"/>
    </location>
</feature>
<dbReference type="InterPro" id="IPR035437">
    <property type="entry name" value="SNase_OB-fold_sf"/>
</dbReference>
<feature type="compositionally biased region" description="Low complexity" evidence="1">
    <location>
        <begin position="621"/>
        <end position="632"/>
    </location>
</feature>
<evidence type="ECO:0000313" key="4">
    <source>
        <dbReference type="RefSeq" id="XP_013386808.1"/>
    </source>
</evidence>
<dbReference type="InterPro" id="IPR050621">
    <property type="entry name" value="Tudor_domain_containing"/>
</dbReference>
<feature type="domain" description="Tudor" evidence="2">
    <location>
        <begin position="2313"/>
        <end position="2371"/>
    </location>
</feature>
<feature type="domain" description="Tudor" evidence="2">
    <location>
        <begin position="1915"/>
        <end position="1974"/>
    </location>
</feature>
<feature type="region of interest" description="Disordered" evidence="1">
    <location>
        <begin position="1590"/>
        <end position="1840"/>
    </location>
</feature>
<feature type="region of interest" description="Disordered" evidence="1">
    <location>
        <begin position="1027"/>
        <end position="1132"/>
    </location>
</feature>
<evidence type="ECO:0000259" key="2">
    <source>
        <dbReference type="PROSITE" id="PS50304"/>
    </source>
</evidence>
<organism evidence="3 4">
    <name type="scientific">Lingula anatina</name>
    <name type="common">Brachiopod</name>
    <name type="synonym">Lingula unguis</name>
    <dbReference type="NCBI Taxonomy" id="7574"/>
    <lineage>
        <taxon>Eukaryota</taxon>
        <taxon>Metazoa</taxon>
        <taxon>Spiralia</taxon>
        <taxon>Lophotrochozoa</taxon>
        <taxon>Brachiopoda</taxon>
        <taxon>Linguliformea</taxon>
        <taxon>Lingulata</taxon>
        <taxon>Lingulida</taxon>
        <taxon>Linguloidea</taxon>
        <taxon>Lingulidae</taxon>
        <taxon>Lingula</taxon>
    </lineage>
</organism>
<reference evidence="4" key="1">
    <citation type="submission" date="2025-08" db="UniProtKB">
        <authorList>
            <consortium name="RefSeq"/>
        </authorList>
    </citation>
    <scope>IDENTIFICATION</scope>
    <source>
        <tissue evidence="4">Gonads</tissue>
    </source>
</reference>
<feature type="region of interest" description="Disordered" evidence="1">
    <location>
        <begin position="2647"/>
        <end position="2667"/>
    </location>
</feature>
<feature type="domain" description="Tudor" evidence="2">
    <location>
        <begin position="2100"/>
        <end position="2158"/>
    </location>
</feature>
<evidence type="ECO:0000256" key="1">
    <source>
        <dbReference type="SAM" id="MobiDB-lite"/>
    </source>
</evidence>
<dbReference type="InParanoid" id="A0A1S3HL26"/>
<feature type="region of interest" description="Disordered" evidence="1">
    <location>
        <begin position="3412"/>
        <end position="3479"/>
    </location>
</feature>
<name>A0A1S3HL26_LINAN</name>
<dbReference type="InterPro" id="IPR002999">
    <property type="entry name" value="Tudor"/>
</dbReference>
<dbReference type="SMART" id="SM00333">
    <property type="entry name" value="TUDOR"/>
    <property type="match status" value="14"/>
</dbReference>
<feature type="compositionally biased region" description="Polar residues" evidence="1">
    <location>
        <begin position="1753"/>
        <end position="1763"/>
    </location>
</feature>
<dbReference type="SUPFAM" id="SSF63748">
    <property type="entry name" value="Tudor/PWWP/MBT"/>
    <property type="match status" value="14"/>
</dbReference>
<feature type="domain" description="Tudor" evidence="2">
    <location>
        <begin position="278"/>
        <end position="337"/>
    </location>
</feature>
<proteinExistence type="predicted"/>
<feature type="domain" description="Tudor" evidence="2">
    <location>
        <begin position="903"/>
        <end position="962"/>
    </location>
</feature>
<feature type="domain" description="Tudor" evidence="2">
    <location>
        <begin position="2509"/>
        <end position="2567"/>
    </location>
</feature>
<dbReference type="Pfam" id="PF00567">
    <property type="entry name" value="TUDOR"/>
    <property type="match status" value="14"/>
</dbReference>
<gene>
    <name evidence="4" type="primary">LOC106156225</name>
</gene>
<dbReference type="GeneID" id="106156225"/>
<feature type="compositionally biased region" description="Low complexity" evidence="1">
    <location>
        <begin position="1598"/>
        <end position="1611"/>
    </location>
</feature>
<feature type="compositionally biased region" description="Polar residues" evidence="1">
    <location>
        <begin position="819"/>
        <end position="832"/>
    </location>
</feature>
<dbReference type="RefSeq" id="XP_013386808.1">
    <property type="nucleotide sequence ID" value="XM_013531354.1"/>
</dbReference>
<feature type="domain" description="Tudor" evidence="2">
    <location>
        <begin position="1200"/>
        <end position="1258"/>
    </location>
</feature>
<feature type="compositionally biased region" description="Basic and acidic residues" evidence="1">
    <location>
        <begin position="1736"/>
        <end position="1752"/>
    </location>
</feature>
<feature type="domain" description="Tudor" evidence="2">
    <location>
        <begin position="2955"/>
        <end position="3013"/>
    </location>
</feature>
<dbReference type="Gene3D" id="2.30.30.140">
    <property type="match status" value="14"/>
</dbReference>
<feature type="domain" description="Tudor" evidence="2">
    <location>
        <begin position="690"/>
        <end position="749"/>
    </location>
</feature>
<feature type="compositionally biased region" description="Basic and acidic residues" evidence="1">
    <location>
        <begin position="1790"/>
        <end position="1802"/>
    </location>
</feature>
<feature type="compositionally biased region" description="Gly residues" evidence="1">
    <location>
        <begin position="1688"/>
        <end position="1718"/>
    </location>
</feature>
<sequence>MTALPAQQLPNSGTRLEAYITHVVAQGKSCIFWAQIDAPAAHQVETAVETAVAGLESDQTTIPQPSDLHPGDLCLAQSQEDQKWYRARVEGLNPDENAARVYFIDYGNVEAVSLSNIRLKNSCFSLPAQAFQCVLANFGPTDNNQWSAQETEHITGRLEYCECAGLVLDTVQSSQGSRLVMELYKDLQSPELLIAELISHGCGEAISDSCGAAVNAPSDNVRTEIRRMELEQNVQVDVYISHSEGPCLFWVQLSSEEDKLMKVMAELEKSDSFPSLQSAEVGAFCVAKYSEDGAFYRARVTTLLPDDMCEVHFVDYGNSEFIAVNALKQIPENMCSLPCQAISCKVPWKLEPEIFQELVQDKLLHAKAIAKTNHMYSVQLWSDDGSLERAVQSGTGASPSGVLGASGQIEGLVISEGEQEGVCISHVVNPGQFYCQLIKNAPLLDKLMCDLDAYYQSDRAVSLPACESGTFCVAKLPSGLLCRAHIINAWGDSAAVELVDFGKVETVRCDSQLYQIDPGHLLVPRQAFLCGLSGCEQEWTPAQINRLFQLDSTTPLVAQIKSTSSTPKGVLHVVTLHTTDGKDAISPHFEQAVPNNAPIPSNISKPQQQNVNGFTESHQQSSSPAASSIPSPDVTQGATETLYISAISSIHSFYGQLCKYPTETLDNFMQQLNDHYGSNTVPDLFSGGHTPQPGDIGCAQFSGDDMWYRVRVLGARADGEVEIQFLDYGNKETKQMGEVKCLVQPYLSLPQQGINCCFPNLPPGLTVEGLEELLLEKTIHVCITEKMGDIHEVSLTEHPDNAELLKVFPPQGIPAPRASTAQQASPGNTQAKAESKSDLDLDFIKPAITVGDGQRHQLQVVHVQDPEDFYCHLQHSMGQLDQLMEDIDVYCNSLQPGEGQLQTYGLGIPCIAQYSVDSGWYRAVITGVKRDGKAEVTFVDYGNNETVPQENLKSIPPQFLKLPIQGIHCSLSDVHCFEDNWPQQQVKAFEEATAEHVYTALFDSYVKNEELFSVELFDANGQNFNEQFGSSCGKLNKRRTPVKLPPERETVRQQSPFGGGSGSPGSQQGGARSSPGGQSSGRPGSGRPSPGRPPSNRSSPGRPLSGRPSPGGSSSGNSSRMSPGRGHHQTQVPTASTFASAFVSLPLRDGEFKDMRAVYTLNPSEFYCHLHEQEELIDHLMNALQDKYKTMQHTECTIDNPQVGMPCVAWYPEDKHWYRAQLKSVDDSITTVQYVDFGNCETISVNRIKELLPQFMDMPAQAVKCSLHNVRPLGREWNKQATDKLEELLGEDTKVVSLVSKMPDGGYSVEVLDTSKPGDDMINKVLVEQGFAQTEHASPPSMPSKGRGGDSGYREERRGYEPPPRMVGRQVKSPPRGDVQPREDRKPRGPHHTYGVPKPYTDLTFDSGQKVDVISSWVLSPHEFWVQLVESQNSLMELMEAIEQRYSSLQDAEEVLLNVVQGAACVAQYAKDGGWYRGLVQGIRGNQVQVYFVDYGNSELIPRAKVKETNPQLLQLPLQGIKCKLKGVEPIGREWLIDAGVLLEDLIGESATCYILAKTKDVHLVDIQSSEGKSAADELIAAGVAKQYHKEGSDASSHRSSGSGASSGFGRHQSDRRDGRMDKRREQRSGASPRQSSHGSRSSSISDDSSRGPPFDTSDGWQPTRSVQNQGGRRDDNRRFGGRDAGGRDFGGGGRDTGGRDFGGGGRDAGGRDFGGGGRDFRGGEERGFGARQGNNRRDDGGGFQRRHENRDSGYQSRQGTDSRFQRGQDRHGSGRFQDRNDGSGGFGDRGNRGDGFRKGGGEGRSGGQPPSPSRGKGTWDGSGDIIIKPSEAEWGDGDDFLPVHTETASQTSDLAYKETNLGVGDAQDVLVSHIENPGHFYVQLNSQAAELDKLMWGIEEYYSKLGLDQDIFPNPSVGNPCAAKFSEDNMWYRAVVTSVVSPTQVDVHFVDYGNSEVVQTDNVKKVKKEYLNLQAQAVKCALSRFTPVSLAQTTTEFSKLVVGKDISCKCIEKKGDTCQVELTVKGSGVNVNEELGKLYPSEISSAEFIQGEPGYISHVASPSNFCVQLTKDEPKLNNLVERLNVEYSAMTAEERLLPRVNVGQLCCAKFSEDGAWYRASVTDVTDSQVVVRFIDFGNRDNLTLDNIKEMKAEYVDTPALAIQCSLAKTNPVGDGGSWSQEACAKFQEMTSDQEIKVIFKSEVEPYNVRVLKGETDIGKELVALGFATEKPASRRSSTHSVEIQDPATLSGRKIQPPVIPVNQTAKAYISHVETPTCFFVQLSGVEKELDPLMSQLESTCSVLGPDENKLVSPEPGVACCAQYSEDQAWYRAVITSREGDMARVCFVDYGNCESTKVSSLKSLSADLAKKPIMAIRSTLMLSDGSDLPEEVTQQLLEKTQDKELLVTFLTQSEPCLVVLKDSEGKDIDIGLPAPVVTAGAHVTVPKGPAFPTFKMPSLAEEKKESVYVTHVNSPSQFWCQLTRGEDQLSELMTQIAEHYNSLPYTEIQKKVSVPCMAKYSEDGAWYRAKILRPGLRNCDVIFVDYGNVENVSMTDIRPMEKKFLELEVQAVECALQGVRSPQGPWSKEAKARFQEIVADKKLIADIVMLGTAGEDNTDLGCMVNLLDMGISVAVKLIEEGLAEKTGSLSEGSPIRPKPADSKTLDISDDDVLQETADQQKTATGGAVVDFVDAGSKYQPVMLKDGEKREVFVSFVSSPSQFWIQFKEQQDQLDHLMEQLSEQYSDDTPAVASQSTGMPCVAKFEEDQAWYRAVILELKDDQALIQYVDYGNQVHVPLTEVKPMKSELMSLPSQAVECLLTGVRSEGTTWTPEAIDTFTELTTDKTLLCEVESVGDDWSCMVKLLDMGMSIAGMMIEAGVAGDAHQPLNIARKTVEYTSPFVEEGSKLQVFVSASTNPAQFYCQLASSSNDLPILRDTIQDLYSQLSESQNCLENPAPGKPCVAQFSEDGGWYRGVVTGVRDEGVDVTFVDYGNHECVEPSKVKDLQREVSRLPIQAIKCKLSGICPVGERWDPDSMTRFEELTCDKNLDLTVVSVDRDSRGNVESILVDLYDGDLSVAQALIDAGYGKAMKEKSSGAGQVLDLVAEGSEGASKEGSTKGPLPCHVDYLMGSVPRAYPDPGSPTSSTTSDLVDALIDNTLKDACAAIYAGKLIDTAVERVSIDLQFKLPQFEPAETVQVRCVSIESPHLFCVQLVSEELSRLMPSINRYCDAQAEPTEEGKIGQACLGMSARDGQWYRGVVVKQLGDTHEVKFVDYGTMEVIPKNLVCNIPDEFRELPVQTLLCRLSGVSPPGGRWSTQAIAYFKELCQGKTLIARVSDTEVKDMYSVYLYDPTEDTTQSINQMLTKEGHADMVPGSDLELDMEAASLEESGAEVLEQSFCEVSLQRFSSLGEQPEDGADNGQPKEASRDPVDGMDTLGVTQLAGGCTSTPMKNECQKPEDLEDEFEDALSGVAGSTEE</sequence>
<feature type="compositionally biased region" description="Low complexity" evidence="1">
    <location>
        <begin position="1064"/>
        <end position="1124"/>
    </location>
</feature>
<feature type="compositionally biased region" description="Polar residues" evidence="1">
    <location>
        <begin position="1659"/>
        <end position="1670"/>
    </location>
</feature>
<protein>
    <submittedName>
        <fullName evidence="4">Uncharacterized protein LOC106156225 isoform X1</fullName>
    </submittedName>
</protein>
<dbReference type="FunFam" id="2.30.30.140:FF:000018">
    <property type="entry name" value="Serine/threonine-protein kinase 31"/>
    <property type="match status" value="10"/>
</dbReference>
<dbReference type="KEGG" id="lak:106156225"/>
<feature type="region of interest" description="Disordered" evidence="1">
    <location>
        <begin position="596"/>
        <end position="634"/>
    </location>
</feature>
<feature type="region of interest" description="Disordered" evidence="1">
    <location>
        <begin position="815"/>
        <end position="836"/>
    </location>
</feature>
<dbReference type="PROSITE" id="PS50304">
    <property type="entry name" value="TUDOR"/>
    <property type="match status" value="13"/>
</dbReference>
<feature type="domain" description="Tudor" evidence="2">
    <location>
        <begin position="67"/>
        <end position="127"/>
    </location>
</feature>
<feature type="compositionally biased region" description="Basic and acidic residues" evidence="1">
    <location>
        <begin position="1672"/>
        <end position="1687"/>
    </location>
</feature>
<accession>A0A1S3HL26</accession>
<feature type="compositionally biased region" description="Basic and acidic residues" evidence="1">
    <location>
        <begin position="1719"/>
        <end position="1729"/>
    </location>
</feature>
<dbReference type="PANTHER" id="PTHR22948">
    <property type="entry name" value="TUDOR DOMAIN CONTAINING PROTEIN"/>
    <property type="match status" value="1"/>
</dbReference>
<dbReference type="OrthoDB" id="341421at2759"/>
<dbReference type="STRING" id="7574.A0A1S3HL26"/>
<evidence type="ECO:0000313" key="3">
    <source>
        <dbReference type="Proteomes" id="UP000085678"/>
    </source>
</evidence>
<feature type="compositionally biased region" description="Basic and acidic residues" evidence="1">
    <location>
        <begin position="1764"/>
        <end position="1782"/>
    </location>
</feature>
<dbReference type="Proteomes" id="UP000085678">
    <property type="component" value="Unplaced"/>
</dbReference>
<keyword evidence="3" id="KW-1185">Reference proteome</keyword>
<feature type="compositionally biased region" description="Basic and acidic residues" evidence="1">
    <location>
        <begin position="1612"/>
        <end position="1628"/>
    </location>
</feature>
<dbReference type="PANTHER" id="PTHR22948:SF29">
    <property type="entry name" value="FI02030P-RELATED"/>
    <property type="match status" value="1"/>
</dbReference>
<feature type="region of interest" description="Disordered" evidence="1">
    <location>
        <begin position="1333"/>
        <end position="1401"/>
    </location>
</feature>
<feature type="compositionally biased region" description="Polar residues" evidence="1">
    <location>
        <begin position="598"/>
        <end position="620"/>
    </location>
</feature>
<feature type="domain" description="Tudor" evidence="2">
    <location>
        <begin position="2753"/>
        <end position="2811"/>
    </location>
</feature>
<dbReference type="Gene3D" id="2.40.50.90">
    <property type="match status" value="13"/>
</dbReference>
<feature type="domain" description="Tudor" evidence="2">
    <location>
        <begin position="3239"/>
        <end position="3297"/>
    </location>
</feature>
<feature type="domain" description="Tudor" evidence="2">
    <location>
        <begin position="1458"/>
        <end position="1516"/>
    </location>
</feature>